<sequence length="76" mass="8639">MADRPRDLADRMARRRAPADGFLRQTLTLPRDEARAAARAFFASFPKAAYMSGVESWRELPGDRIEFTLKRLPSAD</sequence>
<dbReference type="RefSeq" id="WP_184260627.1">
    <property type="nucleotide sequence ID" value="NZ_JACHIH010000029.1"/>
</dbReference>
<evidence type="ECO:0000313" key="1">
    <source>
        <dbReference type="EMBL" id="MBB5049036.1"/>
    </source>
</evidence>
<dbReference type="AlphaFoldDB" id="A0A7W7Z6R2"/>
<reference evidence="1 2" key="1">
    <citation type="submission" date="2020-08" db="EMBL/GenBank/DDBJ databases">
        <title>Genomic Encyclopedia of Type Strains, Phase IV (KMG-IV): sequencing the most valuable type-strain genomes for metagenomic binning, comparative biology and taxonomic classification.</title>
        <authorList>
            <person name="Goeker M."/>
        </authorList>
    </citation>
    <scope>NUCLEOTIDE SEQUENCE [LARGE SCALE GENOMIC DNA]</scope>
    <source>
        <strain evidence="1 2">DSM 12706</strain>
    </source>
</reference>
<accession>A0A7W7Z6R2</accession>
<name>A0A7W7Z6R2_9BRAD</name>
<dbReference type="Proteomes" id="UP000542353">
    <property type="component" value="Unassembled WGS sequence"/>
</dbReference>
<gene>
    <name evidence="1" type="ORF">HNR60_003808</name>
</gene>
<protein>
    <submittedName>
        <fullName evidence="1">Uncharacterized protein</fullName>
    </submittedName>
</protein>
<comment type="caution">
    <text evidence="1">The sequence shown here is derived from an EMBL/GenBank/DDBJ whole genome shotgun (WGS) entry which is preliminary data.</text>
</comment>
<keyword evidence="2" id="KW-1185">Reference proteome</keyword>
<organism evidence="1 2">
    <name type="scientific">Rhodopseudomonas rhenobacensis</name>
    <dbReference type="NCBI Taxonomy" id="87461"/>
    <lineage>
        <taxon>Bacteria</taxon>
        <taxon>Pseudomonadati</taxon>
        <taxon>Pseudomonadota</taxon>
        <taxon>Alphaproteobacteria</taxon>
        <taxon>Hyphomicrobiales</taxon>
        <taxon>Nitrobacteraceae</taxon>
        <taxon>Rhodopseudomonas</taxon>
    </lineage>
</organism>
<proteinExistence type="predicted"/>
<dbReference type="EMBL" id="JACHIH010000029">
    <property type="protein sequence ID" value="MBB5049036.1"/>
    <property type="molecule type" value="Genomic_DNA"/>
</dbReference>
<evidence type="ECO:0000313" key="2">
    <source>
        <dbReference type="Proteomes" id="UP000542353"/>
    </source>
</evidence>